<dbReference type="OrthoDB" id="8584243at2"/>
<name>A0A562QXM9_9BURK</name>
<gene>
    <name evidence="5" type="ORF">IP91_04632</name>
</gene>
<dbReference type="GO" id="GO:0003700">
    <property type="term" value="F:DNA-binding transcription factor activity"/>
    <property type="evidence" value="ECO:0007669"/>
    <property type="project" value="InterPro"/>
</dbReference>
<evidence type="ECO:0000259" key="4">
    <source>
        <dbReference type="PROSITE" id="PS01124"/>
    </source>
</evidence>
<protein>
    <submittedName>
        <fullName evidence="5">AraC-like DNA-binding protein</fullName>
    </submittedName>
</protein>
<reference evidence="5 6" key="1">
    <citation type="journal article" date="2015" name="Stand. Genomic Sci.">
        <title>Genomic Encyclopedia of Bacterial and Archaeal Type Strains, Phase III: the genomes of soil and plant-associated and newly described type strains.</title>
        <authorList>
            <person name="Whitman W.B."/>
            <person name="Woyke T."/>
            <person name="Klenk H.P."/>
            <person name="Zhou Y."/>
            <person name="Lilburn T.G."/>
            <person name="Beck B.J."/>
            <person name="De Vos P."/>
            <person name="Vandamme P."/>
            <person name="Eisen J.A."/>
            <person name="Garrity G."/>
            <person name="Hugenholtz P."/>
            <person name="Kyrpides N.C."/>
        </authorList>
    </citation>
    <scope>NUCLEOTIDE SEQUENCE [LARGE SCALE GENOMIC DNA]</scope>
    <source>
        <strain evidence="5 6">CGMCC 1.10822</strain>
    </source>
</reference>
<dbReference type="Gene3D" id="1.10.10.60">
    <property type="entry name" value="Homeodomain-like"/>
    <property type="match status" value="1"/>
</dbReference>
<dbReference type="AlphaFoldDB" id="A0A562QXM9"/>
<keyword evidence="3" id="KW-0804">Transcription</keyword>
<dbReference type="Pfam" id="PF12833">
    <property type="entry name" value="HTH_18"/>
    <property type="match status" value="1"/>
</dbReference>
<evidence type="ECO:0000313" key="5">
    <source>
        <dbReference type="EMBL" id="TWI61552.1"/>
    </source>
</evidence>
<keyword evidence="1" id="KW-0805">Transcription regulation</keyword>
<evidence type="ECO:0000256" key="1">
    <source>
        <dbReference type="ARBA" id="ARBA00023015"/>
    </source>
</evidence>
<keyword evidence="2 5" id="KW-0238">DNA-binding</keyword>
<dbReference type="GO" id="GO:0005829">
    <property type="term" value="C:cytosol"/>
    <property type="evidence" value="ECO:0007669"/>
    <property type="project" value="TreeGrafter"/>
</dbReference>
<proteinExistence type="predicted"/>
<dbReference type="SUPFAM" id="SSF46689">
    <property type="entry name" value="Homeodomain-like"/>
    <property type="match status" value="1"/>
</dbReference>
<dbReference type="PROSITE" id="PS01124">
    <property type="entry name" value="HTH_ARAC_FAMILY_2"/>
    <property type="match status" value="1"/>
</dbReference>
<dbReference type="PANTHER" id="PTHR47894">
    <property type="entry name" value="HTH-TYPE TRANSCRIPTIONAL REGULATOR GADX"/>
    <property type="match status" value="1"/>
</dbReference>
<dbReference type="SMART" id="SM00342">
    <property type="entry name" value="HTH_ARAC"/>
    <property type="match status" value="1"/>
</dbReference>
<evidence type="ECO:0000256" key="3">
    <source>
        <dbReference type="ARBA" id="ARBA00023163"/>
    </source>
</evidence>
<dbReference type="PANTHER" id="PTHR47894:SF4">
    <property type="entry name" value="HTH-TYPE TRANSCRIPTIONAL REGULATOR GADX"/>
    <property type="match status" value="1"/>
</dbReference>
<dbReference type="RefSeq" id="WP_145652456.1">
    <property type="nucleotide sequence ID" value="NZ_VLLB01000011.1"/>
</dbReference>
<dbReference type="InterPro" id="IPR009057">
    <property type="entry name" value="Homeodomain-like_sf"/>
</dbReference>
<dbReference type="Proteomes" id="UP000318431">
    <property type="component" value="Unassembled WGS sequence"/>
</dbReference>
<organism evidence="5 6">
    <name type="scientific">Pseudoduganella lurida</name>
    <dbReference type="NCBI Taxonomy" id="1036180"/>
    <lineage>
        <taxon>Bacteria</taxon>
        <taxon>Pseudomonadati</taxon>
        <taxon>Pseudomonadota</taxon>
        <taxon>Betaproteobacteria</taxon>
        <taxon>Burkholderiales</taxon>
        <taxon>Oxalobacteraceae</taxon>
        <taxon>Telluria group</taxon>
        <taxon>Pseudoduganella</taxon>
    </lineage>
</organism>
<dbReference type="InterPro" id="IPR018060">
    <property type="entry name" value="HTH_AraC"/>
</dbReference>
<dbReference type="EMBL" id="VLLB01000011">
    <property type="protein sequence ID" value="TWI61552.1"/>
    <property type="molecule type" value="Genomic_DNA"/>
</dbReference>
<feature type="domain" description="HTH araC/xylS-type" evidence="4">
    <location>
        <begin position="176"/>
        <end position="267"/>
    </location>
</feature>
<comment type="caution">
    <text evidence="5">The sequence shown here is derived from an EMBL/GenBank/DDBJ whole genome shotgun (WGS) entry which is preliminary data.</text>
</comment>
<sequence length="274" mass="29759">MQLGNPQVPAWLEEGLGGLEQFIVRATQRYSLRAVDIDQPALVIPLHGTKLFTEGGATAEVGVGHYLMLHRALRGTVQNVPGQGDYRAACIPLPWRVIGLARSLLDAHSVPPSPGPNHSHGPLDILYPELRQLLAVLHDEHADEAALDHALLGVLLALHRAGDSQFRLAQDLSVAARIRLLVAGAPQRDWCSADFEAHLHMSGATLRRRLADEDTSLRTVLCDARLHHGLALLQTTRRPLRAIAAACGYRSLPSFCRQFAARFGVEPLAIGGVD</sequence>
<accession>A0A562QXM9</accession>
<dbReference type="GO" id="GO:0000976">
    <property type="term" value="F:transcription cis-regulatory region binding"/>
    <property type="evidence" value="ECO:0007669"/>
    <property type="project" value="TreeGrafter"/>
</dbReference>
<evidence type="ECO:0000256" key="2">
    <source>
        <dbReference type="ARBA" id="ARBA00023125"/>
    </source>
</evidence>
<evidence type="ECO:0000313" key="6">
    <source>
        <dbReference type="Proteomes" id="UP000318431"/>
    </source>
</evidence>
<keyword evidence="6" id="KW-1185">Reference proteome</keyword>